<dbReference type="EMBL" id="JADUMB010000013">
    <property type="protein sequence ID" value="MBH1923122.1"/>
    <property type="molecule type" value="Genomic_DNA"/>
</dbReference>
<sequence length="519" mass="57313">MSMCQGYYMKLIPLSLLFLSVSSYAGIEYKLTEIVNSPSGKYQGLEQEGYLQFKGIPYAEPPVGEKRWQAPENKSVMEGVYFAGKFGNSCATTVSLAGFSKISQSEDCLYLNVYAPKDNEGKKRPVLVWIPGGGLRTGSGDEYDVSNFIKKDIVVVTINYRLGVFGFFSHPALNHESKKINYGLLDQQKALSWVQRNIASFGGDPYNVTLFGESAGGHSVLANIVSPLSSGLFKKAIISSGSYNLDQKNIAQANAVGLEVAKAVGCDDGTPDGQLACLKKTPVAKLATTAISNLYNDQFTIDGDIIPYTFNEAIAKGKVNKVDIINGFQNNEGTFFAGVIENDAGKKIDKQIYTASMMTLYGKSFSSVEETDDNTDFTAKLSDDLTKYKFICPSLQFNTEMAKKNRLYAYVFNDKTAPQYIPKMSRPYLAAHTSELIYFFDGFHGATGVKQALTKEQQRLSDNIVSYLSNFIKNGDPNQGAPVREKWTEFNTEHMMAIEFSDKGIFDINNLSKKYVCPQ</sequence>
<evidence type="ECO:0000259" key="4">
    <source>
        <dbReference type="Pfam" id="PF00135"/>
    </source>
</evidence>
<reference evidence="5 6" key="1">
    <citation type="submission" date="2020-11" db="EMBL/GenBank/DDBJ databases">
        <title>Enhanced detection system for hospital associated transmission using whole genome sequencing surveillance.</title>
        <authorList>
            <person name="Harrison L.H."/>
            <person name="Van Tyne D."/>
            <person name="Marsh J.W."/>
            <person name="Griffith M.P."/>
            <person name="Snyder D.J."/>
            <person name="Cooper V.S."/>
            <person name="Mustapha M."/>
        </authorList>
    </citation>
    <scope>NUCLEOTIDE SEQUENCE [LARGE SCALE GENOMIC DNA]</scope>
    <source>
        <strain evidence="5 6">SER00227</strain>
    </source>
</reference>
<gene>
    <name evidence="5" type="ORF">I5U16_23505</name>
</gene>
<dbReference type="PANTHER" id="PTHR11559">
    <property type="entry name" value="CARBOXYLESTERASE"/>
    <property type="match status" value="1"/>
</dbReference>
<keyword evidence="2 3" id="KW-0378">Hydrolase</keyword>
<keyword evidence="6" id="KW-1185">Reference proteome</keyword>
<dbReference type="Gene3D" id="3.40.50.1820">
    <property type="entry name" value="alpha/beta hydrolase"/>
    <property type="match status" value="1"/>
</dbReference>
<dbReference type="InterPro" id="IPR019826">
    <property type="entry name" value="Carboxylesterase_B_AS"/>
</dbReference>
<evidence type="ECO:0000313" key="5">
    <source>
        <dbReference type="EMBL" id="MBH1923122.1"/>
    </source>
</evidence>
<dbReference type="Proteomes" id="UP000635335">
    <property type="component" value="Unassembled WGS sequence"/>
</dbReference>
<evidence type="ECO:0000256" key="3">
    <source>
        <dbReference type="RuleBase" id="RU361235"/>
    </source>
</evidence>
<dbReference type="InterPro" id="IPR002018">
    <property type="entry name" value="CarbesteraseB"/>
</dbReference>
<dbReference type="EC" id="3.1.1.-" evidence="3"/>
<dbReference type="SUPFAM" id="SSF53474">
    <property type="entry name" value="alpha/beta-Hydrolases"/>
    <property type="match status" value="1"/>
</dbReference>
<evidence type="ECO:0000256" key="1">
    <source>
        <dbReference type="ARBA" id="ARBA00005964"/>
    </source>
</evidence>
<name>A0ABS0M6I5_9GAMM</name>
<dbReference type="InterPro" id="IPR029058">
    <property type="entry name" value="AB_hydrolase_fold"/>
</dbReference>
<evidence type="ECO:0000313" key="6">
    <source>
        <dbReference type="Proteomes" id="UP000635335"/>
    </source>
</evidence>
<dbReference type="InterPro" id="IPR050309">
    <property type="entry name" value="Type-B_Carboxylest/Lipase"/>
</dbReference>
<proteinExistence type="inferred from homology"/>
<organism evidence="5 6">
    <name type="scientific">Serratia surfactantfaciens</name>
    <dbReference type="NCBI Taxonomy" id="2741499"/>
    <lineage>
        <taxon>Bacteria</taxon>
        <taxon>Pseudomonadati</taxon>
        <taxon>Pseudomonadota</taxon>
        <taxon>Gammaproteobacteria</taxon>
        <taxon>Enterobacterales</taxon>
        <taxon>Yersiniaceae</taxon>
        <taxon>Serratia</taxon>
    </lineage>
</organism>
<comment type="caution">
    <text evidence="5">The sequence shown here is derived from an EMBL/GenBank/DDBJ whole genome shotgun (WGS) entry which is preliminary data.</text>
</comment>
<evidence type="ECO:0000256" key="2">
    <source>
        <dbReference type="ARBA" id="ARBA00022801"/>
    </source>
</evidence>
<protein>
    <recommendedName>
        <fullName evidence="3">Carboxylic ester hydrolase</fullName>
        <ecNumber evidence="3">3.1.1.-</ecNumber>
    </recommendedName>
</protein>
<comment type="similarity">
    <text evidence="1 3">Belongs to the type-B carboxylesterase/lipase family.</text>
</comment>
<dbReference type="InterPro" id="IPR019819">
    <property type="entry name" value="Carboxylesterase_B_CS"/>
</dbReference>
<dbReference type="PROSITE" id="PS00122">
    <property type="entry name" value="CARBOXYLESTERASE_B_1"/>
    <property type="match status" value="1"/>
</dbReference>
<dbReference type="PROSITE" id="PS00941">
    <property type="entry name" value="CARBOXYLESTERASE_B_2"/>
    <property type="match status" value="1"/>
</dbReference>
<dbReference type="Pfam" id="PF00135">
    <property type="entry name" value="COesterase"/>
    <property type="match status" value="1"/>
</dbReference>
<feature type="domain" description="Carboxylesterase type B" evidence="4">
    <location>
        <begin position="34"/>
        <end position="503"/>
    </location>
</feature>
<accession>A0ABS0M6I5</accession>